<dbReference type="EMBL" id="GBXM01023972">
    <property type="protein sequence ID" value="JAH84605.1"/>
    <property type="molecule type" value="Transcribed_RNA"/>
</dbReference>
<reference evidence="1" key="2">
    <citation type="journal article" date="2015" name="Fish Shellfish Immunol.">
        <title>Early steps in the European eel (Anguilla anguilla)-Vibrio vulnificus interaction in the gills: Role of the RtxA13 toxin.</title>
        <authorList>
            <person name="Callol A."/>
            <person name="Pajuelo D."/>
            <person name="Ebbesson L."/>
            <person name="Teles M."/>
            <person name="MacKenzie S."/>
            <person name="Amaro C."/>
        </authorList>
    </citation>
    <scope>NUCLEOTIDE SEQUENCE</scope>
</reference>
<sequence length="52" mass="5990">MPMSLFLTKGPMYQIYRCIPLVKATSVSFIFSCKICYWNSSAVFVSMVCCFF</sequence>
<dbReference type="AlphaFoldDB" id="A0A0E9W4T3"/>
<evidence type="ECO:0000313" key="1">
    <source>
        <dbReference type="EMBL" id="JAH84605.1"/>
    </source>
</evidence>
<organism evidence="1">
    <name type="scientific">Anguilla anguilla</name>
    <name type="common">European freshwater eel</name>
    <name type="synonym">Muraena anguilla</name>
    <dbReference type="NCBI Taxonomy" id="7936"/>
    <lineage>
        <taxon>Eukaryota</taxon>
        <taxon>Metazoa</taxon>
        <taxon>Chordata</taxon>
        <taxon>Craniata</taxon>
        <taxon>Vertebrata</taxon>
        <taxon>Euteleostomi</taxon>
        <taxon>Actinopterygii</taxon>
        <taxon>Neopterygii</taxon>
        <taxon>Teleostei</taxon>
        <taxon>Anguilliformes</taxon>
        <taxon>Anguillidae</taxon>
        <taxon>Anguilla</taxon>
    </lineage>
</organism>
<proteinExistence type="predicted"/>
<protein>
    <submittedName>
        <fullName evidence="1">Uncharacterized protein</fullName>
    </submittedName>
</protein>
<reference evidence="1" key="1">
    <citation type="submission" date="2014-11" db="EMBL/GenBank/DDBJ databases">
        <authorList>
            <person name="Amaro Gonzalez C."/>
        </authorList>
    </citation>
    <scope>NUCLEOTIDE SEQUENCE</scope>
</reference>
<name>A0A0E9W4T3_ANGAN</name>
<accession>A0A0E9W4T3</accession>